<dbReference type="PANTHER" id="PTHR11733:SF211">
    <property type="entry name" value="OLIGOPEPTIDASE LIPOPROTEIN M13 FAMILY"/>
    <property type="match status" value="1"/>
</dbReference>
<evidence type="ECO:0000256" key="4">
    <source>
        <dbReference type="ARBA" id="ARBA00022801"/>
    </source>
</evidence>
<gene>
    <name evidence="11" type="ORF">HMF7854_06715</name>
</gene>
<feature type="compositionally biased region" description="Polar residues" evidence="7">
    <location>
        <begin position="31"/>
        <end position="41"/>
    </location>
</feature>
<dbReference type="InterPro" id="IPR018497">
    <property type="entry name" value="Peptidase_M13_C"/>
</dbReference>
<evidence type="ECO:0000256" key="2">
    <source>
        <dbReference type="ARBA" id="ARBA00022670"/>
    </source>
</evidence>
<feature type="signal peptide" evidence="8">
    <location>
        <begin position="1"/>
        <end position="23"/>
    </location>
</feature>
<evidence type="ECO:0000256" key="8">
    <source>
        <dbReference type="SAM" id="SignalP"/>
    </source>
</evidence>
<dbReference type="Gene3D" id="3.40.390.10">
    <property type="entry name" value="Collagenase (Catalytic Domain)"/>
    <property type="match status" value="1"/>
</dbReference>
<dbReference type="EMBL" id="RWJF01000001">
    <property type="protein sequence ID" value="RST30557.1"/>
    <property type="molecule type" value="Genomic_DNA"/>
</dbReference>
<evidence type="ECO:0000313" key="12">
    <source>
        <dbReference type="Proteomes" id="UP000274661"/>
    </source>
</evidence>
<feature type="chain" id="PRO_5019119581" evidence="8">
    <location>
        <begin position="24"/>
        <end position="693"/>
    </location>
</feature>
<dbReference type="GO" id="GO:0004222">
    <property type="term" value="F:metalloendopeptidase activity"/>
    <property type="evidence" value="ECO:0007669"/>
    <property type="project" value="InterPro"/>
</dbReference>
<evidence type="ECO:0000256" key="5">
    <source>
        <dbReference type="ARBA" id="ARBA00022833"/>
    </source>
</evidence>
<reference evidence="11 12" key="1">
    <citation type="submission" date="2018-12" db="EMBL/GenBank/DDBJ databases">
        <title>Sphingomonas sp. HMF7854 Genome sequencing and assembly.</title>
        <authorList>
            <person name="Cha I."/>
            <person name="Kang H."/>
            <person name="Kim H."/>
            <person name="Kang J."/>
            <person name="Joh K."/>
        </authorList>
    </citation>
    <scope>NUCLEOTIDE SEQUENCE [LARGE SCALE GENOMIC DNA]</scope>
    <source>
        <strain evidence="11 12">HMF7854</strain>
    </source>
</reference>
<keyword evidence="5" id="KW-0862">Zinc</keyword>
<dbReference type="GO" id="GO:0016485">
    <property type="term" value="P:protein processing"/>
    <property type="evidence" value="ECO:0007669"/>
    <property type="project" value="TreeGrafter"/>
</dbReference>
<dbReference type="PROSITE" id="PS51885">
    <property type="entry name" value="NEPRILYSIN"/>
    <property type="match status" value="1"/>
</dbReference>
<organism evidence="11 12">
    <name type="scientific">Sphingomonas ginkgonis</name>
    <dbReference type="NCBI Taxonomy" id="2315330"/>
    <lineage>
        <taxon>Bacteria</taxon>
        <taxon>Pseudomonadati</taxon>
        <taxon>Pseudomonadota</taxon>
        <taxon>Alphaproteobacteria</taxon>
        <taxon>Sphingomonadales</taxon>
        <taxon>Sphingomonadaceae</taxon>
        <taxon>Sphingomonas</taxon>
    </lineage>
</organism>
<feature type="region of interest" description="Disordered" evidence="7">
    <location>
        <begin position="31"/>
        <end position="51"/>
    </location>
</feature>
<keyword evidence="3" id="KW-0479">Metal-binding</keyword>
<dbReference type="PRINTS" id="PR00786">
    <property type="entry name" value="NEPRILYSIN"/>
</dbReference>
<evidence type="ECO:0000259" key="10">
    <source>
        <dbReference type="Pfam" id="PF05649"/>
    </source>
</evidence>
<dbReference type="OrthoDB" id="9775677at2"/>
<feature type="domain" description="Peptidase M13 N-terminal" evidence="10">
    <location>
        <begin position="51"/>
        <end position="438"/>
    </location>
</feature>
<dbReference type="AlphaFoldDB" id="A0A429V9M8"/>
<evidence type="ECO:0000256" key="1">
    <source>
        <dbReference type="ARBA" id="ARBA00001947"/>
    </source>
</evidence>
<dbReference type="Proteomes" id="UP000274661">
    <property type="component" value="Unassembled WGS sequence"/>
</dbReference>
<comment type="cofactor">
    <cofactor evidence="1">
        <name>Zn(2+)</name>
        <dbReference type="ChEBI" id="CHEBI:29105"/>
    </cofactor>
</comment>
<proteinExistence type="predicted"/>
<dbReference type="PANTHER" id="PTHR11733">
    <property type="entry name" value="ZINC METALLOPROTEASE FAMILY M13 NEPRILYSIN-RELATED"/>
    <property type="match status" value="1"/>
</dbReference>
<dbReference type="GO" id="GO:0046872">
    <property type="term" value="F:metal ion binding"/>
    <property type="evidence" value="ECO:0007669"/>
    <property type="project" value="UniProtKB-KW"/>
</dbReference>
<keyword evidence="8" id="KW-0732">Signal</keyword>
<keyword evidence="6" id="KW-0482">Metalloprotease</keyword>
<keyword evidence="12" id="KW-1185">Reference proteome</keyword>
<dbReference type="InterPro" id="IPR042089">
    <property type="entry name" value="Peptidase_M13_dom_2"/>
</dbReference>
<dbReference type="PROSITE" id="PS51257">
    <property type="entry name" value="PROKAR_LIPOPROTEIN"/>
    <property type="match status" value="1"/>
</dbReference>
<dbReference type="InterPro" id="IPR024079">
    <property type="entry name" value="MetalloPept_cat_dom_sf"/>
</dbReference>
<dbReference type="InterPro" id="IPR008753">
    <property type="entry name" value="Peptidase_M13_N"/>
</dbReference>
<comment type="caution">
    <text evidence="11">The sequence shown here is derived from an EMBL/GenBank/DDBJ whole genome shotgun (WGS) entry which is preliminary data.</text>
</comment>
<dbReference type="CDD" id="cd08662">
    <property type="entry name" value="M13"/>
    <property type="match status" value="1"/>
</dbReference>
<sequence length="693" mass="75336">MNRTVLLLAASALALGACSYSQTNNQSAAEQKQAGSQSGVNTAWLDKGTRPGDDFNEYANGTWQKNTEIPQDKSNISSFSVVNDTAEKRGAELIQGLAKANPAAGSNEARIANFYNAYLDTNAIEQKGVAPLKTDIDRIEAIADKGALAQAIGGTLRADADPINNTNFHTENLFGIFVTQAFEDPSKSVPYVMQGGIGLPDRDYYLSSDGNMAKIRSAYAPYVAKIMTLSGLPNAEARAQKVVALENMIAQAHESLQDSQDSFKANNPWKRADFDRKAPGLDWGRLFGAAGLGSQQDFIVWQPGSVTKLAALVNSQPLEVWKDWLAFHRANQMTDVLPKAFDDAHFAFYGTTVNGQPQQRSRDKRALAMTNAALGDAVGKLYADKFFPASSKADIDSMVRNIKAALVKRIDALSWMAPATKDEAKKKVATMAVGIGYPDKWRDYGNLTVQTGDAYGNLDRARLANYQTQLAKIGRPVDKNEWWMTPQTVNAVNLPLQNALNFPAAILDQGFYDPRADSAANYGAIGSVIGHEISHSFDNLGATFDSTGRLRNWWTPADLAHFKQAGAALAAQYSAYQALPGLKLNGEQELGENIADVAGLAAAYDAWKASLNGKPSPVIDGMTGDQRFFLAYGQSHSGKLRDAALRARVATDVHAPGPWRVQTVRNLDPWYAAFNVQPGQKLYLALDKRVKVW</sequence>
<dbReference type="Pfam" id="PF01431">
    <property type="entry name" value="Peptidase_M13"/>
    <property type="match status" value="1"/>
</dbReference>
<dbReference type="SUPFAM" id="SSF55486">
    <property type="entry name" value="Metalloproteases ('zincins'), catalytic domain"/>
    <property type="match status" value="1"/>
</dbReference>
<evidence type="ECO:0000313" key="11">
    <source>
        <dbReference type="EMBL" id="RST30557.1"/>
    </source>
</evidence>
<dbReference type="Pfam" id="PF05649">
    <property type="entry name" value="Peptidase_M13_N"/>
    <property type="match status" value="1"/>
</dbReference>
<dbReference type="Gene3D" id="1.10.1380.10">
    <property type="entry name" value="Neutral endopeptidase , domain2"/>
    <property type="match status" value="1"/>
</dbReference>
<name>A0A429V9M8_9SPHN</name>
<accession>A0A429V9M8</accession>
<feature type="domain" description="Peptidase M13 C-terminal" evidence="9">
    <location>
        <begin position="490"/>
        <end position="690"/>
    </location>
</feature>
<evidence type="ECO:0000259" key="9">
    <source>
        <dbReference type="Pfam" id="PF01431"/>
    </source>
</evidence>
<dbReference type="RefSeq" id="WP_126718392.1">
    <property type="nucleotide sequence ID" value="NZ_RWJF01000001.1"/>
</dbReference>
<evidence type="ECO:0000256" key="7">
    <source>
        <dbReference type="SAM" id="MobiDB-lite"/>
    </source>
</evidence>
<keyword evidence="2" id="KW-0645">Protease</keyword>
<evidence type="ECO:0000256" key="6">
    <source>
        <dbReference type="ARBA" id="ARBA00023049"/>
    </source>
</evidence>
<dbReference type="GO" id="GO:0005886">
    <property type="term" value="C:plasma membrane"/>
    <property type="evidence" value="ECO:0007669"/>
    <property type="project" value="TreeGrafter"/>
</dbReference>
<keyword evidence="4" id="KW-0378">Hydrolase</keyword>
<dbReference type="InterPro" id="IPR000718">
    <property type="entry name" value="Peptidase_M13"/>
</dbReference>
<evidence type="ECO:0000256" key="3">
    <source>
        <dbReference type="ARBA" id="ARBA00022723"/>
    </source>
</evidence>
<protein>
    <submittedName>
        <fullName evidence="11">M13 family peptidase</fullName>
    </submittedName>
</protein>